<dbReference type="InterPro" id="IPR029057">
    <property type="entry name" value="PRTase-like"/>
</dbReference>
<organism evidence="2 3">
    <name type="scientific">Bombilactobacillus thymidiniphilus</name>
    <dbReference type="NCBI Taxonomy" id="2923363"/>
    <lineage>
        <taxon>Bacteria</taxon>
        <taxon>Bacillati</taxon>
        <taxon>Bacillota</taxon>
        <taxon>Bacilli</taxon>
        <taxon>Lactobacillales</taxon>
        <taxon>Lactobacillaceae</taxon>
        <taxon>Bombilactobacillus</taxon>
    </lineage>
</organism>
<dbReference type="CDD" id="cd06223">
    <property type="entry name" value="PRTases_typeI"/>
    <property type="match status" value="1"/>
</dbReference>
<evidence type="ECO:0000313" key="2">
    <source>
        <dbReference type="EMBL" id="UQS83306.1"/>
    </source>
</evidence>
<reference evidence="2 3" key="1">
    <citation type="journal article" date="2022" name="Int. J. Syst. Evol. Microbiol.">
        <title>Apilactobacillus apisilvae sp. nov., Nicolia spurrieriana gen. nov. sp. nov., Bombilactobacillus folatiphilus sp. nov. and Bombilactobacillus thymidiniphilus sp. nov., four new lactic acid bacterial isolates from stingless bees Tetragonula carbonaria and Austroplebeia australis.</title>
        <authorList>
            <person name="Oliphant S.A."/>
            <person name="Watson-Haigh N.S."/>
            <person name="Sumby K.M."/>
            <person name="Gardner J."/>
            <person name="Groom S."/>
            <person name="Jiranek V."/>
        </authorList>
    </citation>
    <scope>NUCLEOTIDE SEQUENCE [LARGE SCALE GENOMIC DNA]</scope>
    <source>
        <strain evidence="2 3">SG4_A1</strain>
    </source>
</reference>
<gene>
    <name evidence="2" type="ORF">MOO47_05890</name>
</gene>
<dbReference type="Proteomes" id="UP000831947">
    <property type="component" value="Chromosome"/>
</dbReference>
<dbReference type="EMBL" id="CP093365">
    <property type="protein sequence ID" value="UQS83306.1"/>
    <property type="molecule type" value="Genomic_DNA"/>
</dbReference>
<keyword evidence="3" id="KW-1185">Reference proteome</keyword>
<evidence type="ECO:0000256" key="1">
    <source>
        <dbReference type="ARBA" id="ARBA00008007"/>
    </source>
</evidence>
<dbReference type="InterPro" id="IPR000836">
    <property type="entry name" value="PRTase_dom"/>
</dbReference>
<dbReference type="RefSeq" id="WP_249512532.1">
    <property type="nucleotide sequence ID" value="NZ_CP093365.1"/>
</dbReference>
<dbReference type="PANTHER" id="PTHR47505:SF1">
    <property type="entry name" value="DNA UTILIZATION PROTEIN YHGH"/>
    <property type="match status" value="1"/>
</dbReference>
<name>A0ABY4PC85_9LACO</name>
<dbReference type="SUPFAM" id="SSF53271">
    <property type="entry name" value="PRTase-like"/>
    <property type="match status" value="1"/>
</dbReference>
<dbReference type="PANTHER" id="PTHR47505">
    <property type="entry name" value="DNA UTILIZATION PROTEIN YHGH"/>
    <property type="match status" value="1"/>
</dbReference>
<accession>A0ABY4PC85</accession>
<comment type="similarity">
    <text evidence="1">Belongs to the ComF/GntX family.</text>
</comment>
<dbReference type="Gene3D" id="3.40.50.2020">
    <property type="match status" value="1"/>
</dbReference>
<evidence type="ECO:0000313" key="3">
    <source>
        <dbReference type="Proteomes" id="UP000831947"/>
    </source>
</evidence>
<proteinExistence type="inferred from homology"/>
<dbReference type="InterPro" id="IPR051910">
    <property type="entry name" value="ComF/GntX_DNA_util-trans"/>
</dbReference>
<sequence length="227" mass="26473">MRNYCVLCQEAIVPQLTMLQILGISKVQNSSMCCRCRQEFYFIGDKCCQVCGKMDMQPICSDCEKWQQQGYNDYKHQALCVYNESMHDYFKRYKRYGDFSLRKAFQMDLRKMLVDYPEPFIFIPSSQEHLQQRQFDPTVGLFGDLINLTPAFIKMPTKVAQAQKNRQQRLATPQFLQFDHQYNALLTAKQITIVDDIYTTGRTILHAYDCLRAAGFTGVIRSCSLAR</sequence>
<protein>
    <submittedName>
        <fullName evidence="2">ComF family protein</fullName>
    </submittedName>
</protein>